<name>A0ABW4L3I4_9MICO</name>
<keyword evidence="2" id="KW-0175">Coiled coil</keyword>
<protein>
    <submittedName>
        <fullName evidence="4">DUF881 domain-containing protein</fullName>
    </submittedName>
</protein>
<evidence type="ECO:0000256" key="1">
    <source>
        <dbReference type="ARBA" id="ARBA00009108"/>
    </source>
</evidence>
<feature type="compositionally biased region" description="Acidic residues" evidence="3">
    <location>
        <begin position="294"/>
        <end position="304"/>
    </location>
</feature>
<feature type="region of interest" description="Disordered" evidence="3">
    <location>
        <begin position="275"/>
        <end position="304"/>
    </location>
</feature>
<comment type="caution">
    <text evidence="4">The sequence shown here is derived from an EMBL/GenBank/DDBJ whole genome shotgun (WGS) entry which is preliminary data.</text>
</comment>
<sequence>MSTPEPDRPGRERRPDASMSLLRELLENPLDGGYRAVAARRQGPRPVPWWQRVLVVVGCVAIGLGSVWAARELRAPASGLLPARTLLVEQIDERTTEGDALSTQNARYQAEIEALEQAGLELVDEDLAAQLERLAVPSGSVGVAGEGLVIELQDSAAAQQGAPGSEEERVTDVDLQVVVNALWASGAEAIAINGRRLGSTTAIRRAGEAILVNLDPVVSPYRVQAIGDPNRLQTELTRTPAATHLDVLESTYNISVAMSTEESMRMSALTGVAPRYAEPLGGRGSGVPPSGSDDGPDDRDEGVG</sequence>
<dbReference type="RefSeq" id="WP_388005093.1">
    <property type="nucleotide sequence ID" value="NZ_JBHUEE010000004.1"/>
</dbReference>
<keyword evidence="5" id="KW-1185">Reference proteome</keyword>
<evidence type="ECO:0000313" key="5">
    <source>
        <dbReference type="Proteomes" id="UP001597277"/>
    </source>
</evidence>
<gene>
    <name evidence="4" type="ORF">ACFSE6_08595</name>
</gene>
<evidence type="ECO:0000256" key="2">
    <source>
        <dbReference type="SAM" id="Coils"/>
    </source>
</evidence>
<organism evidence="4 5">
    <name type="scientific">Georgenia deserti</name>
    <dbReference type="NCBI Taxonomy" id="2093781"/>
    <lineage>
        <taxon>Bacteria</taxon>
        <taxon>Bacillati</taxon>
        <taxon>Actinomycetota</taxon>
        <taxon>Actinomycetes</taxon>
        <taxon>Micrococcales</taxon>
        <taxon>Bogoriellaceae</taxon>
        <taxon>Georgenia</taxon>
    </lineage>
</organism>
<dbReference type="PANTHER" id="PTHR37313:SF1">
    <property type="entry name" value="UPF0749 PROTEIN RV1823"/>
    <property type="match status" value="1"/>
</dbReference>
<dbReference type="EMBL" id="JBHUEE010000004">
    <property type="protein sequence ID" value="MFD1717890.1"/>
    <property type="molecule type" value="Genomic_DNA"/>
</dbReference>
<dbReference type="Gene3D" id="3.30.70.1880">
    <property type="entry name" value="Protein of unknown function DUF881"/>
    <property type="match status" value="1"/>
</dbReference>
<evidence type="ECO:0000313" key="4">
    <source>
        <dbReference type="EMBL" id="MFD1717890.1"/>
    </source>
</evidence>
<evidence type="ECO:0000256" key="3">
    <source>
        <dbReference type="SAM" id="MobiDB-lite"/>
    </source>
</evidence>
<feature type="coiled-coil region" evidence="2">
    <location>
        <begin position="98"/>
        <end position="125"/>
    </location>
</feature>
<reference evidence="5" key="1">
    <citation type="journal article" date="2019" name="Int. J. Syst. Evol. Microbiol.">
        <title>The Global Catalogue of Microorganisms (GCM) 10K type strain sequencing project: providing services to taxonomists for standard genome sequencing and annotation.</title>
        <authorList>
            <consortium name="The Broad Institute Genomics Platform"/>
            <consortium name="The Broad Institute Genome Sequencing Center for Infectious Disease"/>
            <person name="Wu L."/>
            <person name="Ma J."/>
        </authorList>
    </citation>
    <scope>NUCLEOTIDE SEQUENCE [LARGE SCALE GENOMIC DNA]</scope>
    <source>
        <strain evidence="5">JCM 17130</strain>
    </source>
</reference>
<accession>A0ABW4L3I4</accession>
<proteinExistence type="inferred from homology"/>
<comment type="similarity">
    <text evidence="1">Belongs to the UPF0749 family.</text>
</comment>
<dbReference type="Proteomes" id="UP001597277">
    <property type="component" value="Unassembled WGS sequence"/>
</dbReference>
<dbReference type="PANTHER" id="PTHR37313">
    <property type="entry name" value="UPF0749 PROTEIN RV1825"/>
    <property type="match status" value="1"/>
</dbReference>
<dbReference type="Pfam" id="PF05949">
    <property type="entry name" value="DUF881"/>
    <property type="match status" value="1"/>
</dbReference>
<dbReference type="InterPro" id="IPR010273">
    <property type="entry name" value="DUF881"/>
</dbReference>